<name>A0A125W4N8_ENTFL</name>
<sequence length="106" mass="12092">MKGLFEAVLNLDVFNGTEKAYKKAFEQENERYLTKHTLRDGNGNIVKDELKSVWGGNYCHVDILYSLPGKKSKLTISIVSRTLQNVKDAVTDYQMLGAELVHNNWE</sequence>
<protein>
    <submittedName>
        <fullName evidence="1">Uncharacterized protein</fullName>
    </submittedName>
</protein>
<comment type="caution">
    <text evidence="1">The sequence shown here is derived from an EMBL/GenBank/DDBJ whole genome shotgun (WGS) entry which is preliminary data.</text>
</comment>
<evidence type="ECO:0000313" key="2">
    <source>
        <dbReference type="Proteomes" id="UP000004846"/>
    </source>
</evidence>
<dbReference type="HOGENOM" id="CLU_135516_0_0_9"/>
<proteinExistence type="predicted"/>
<reference evidence="1 2" key="1">
    <citation type="submission" date="2010-07" db="EMBL/GenBank/DDBJ databases">
        <authorList>
            <person name="Sid Ahmed O."/>
        </authorList>
    </citation>
    <scope>NUCLEOTIDE SEQUENCE [LARGE SCALE GENOMIC DNA]</scope>
    <source>
        <strain evidence="1 2">TX4248</strain>
    </source>
</reference>
<dbReference type="EMBL" id="AEBR01000073">
    <property type="protein sequence ID" value="EFM82188.1"/>
    <property type="molecule type" value="Genomic_DNA"/>
</dbReference>
<gene>
    <name evidence="1" type="ORF">HMPREF9498_02199</name>
</gene>
<accession>A0A125W4N8</accession>
<dbReference type="AlphaFoldDB" id="A0A125W4N8"/>
<evidence type="ECO:0000313" key="1">
    <source>
        <dbReference type="EMBL" id="EFM82188.1"/>
    </source>
</evidence>
<organism evidence="1 2">
    <name type="scientific">Enterococcus faecalis TX4248</name>
    <dbReference type="NCBI Taxonomy" id="749495"/>
    <lineage>
        <taxon>Bacteria</taxon>
        <taxon>Bacillati</taxon>
        <taxon>Bacillota</taxon>
        <taxon>Bacilli</taxon>
        <taxon>Lactobacillales</taxon>
        <taxon>Enterococcaceae</taxon>
        <taxon>Enterococcus</taxon>
    </lineage>
</organism>
<dbReference type="RefSeq" id="WP_002402421.1">
    <property type="nucleotide sequence ID" value="NZ_GL454469.1"/>
</dbReference>
<dbReference type="Proteomes" id="UP000004846">
    <property type="component" value="Unassembled WGS sequence"/>
</dbReference>